<comment type="catalytic activity">
    <reaction evidence="4">
        <text>a 2'-deoxyribonucleoside 5'-triphosphate + H2O = a 2'-deoxyribonucleoside 5'-phosphate + diphosphate + H(+)</text>
        <dbReference type="Rhea" id="RHEA:44644"/>
        <dbReference type="ChEBI" id="CHEBI:15377"/>
        <dbReference type="ChEBI" id="CHEBI:15378"/>
        <dbReference type="ChEBI" id="CHEBI:33019"/>
        <dbReference type="ChEBI" id="CHEBI:61560"/>
        <dbReference type="ChEBI" id="CHEBI:65317"/>
        <dbReference type="EC" id="3.6.1.9"/>
    </reaction>
</comment>
<keyword evidence="3 4" id="KW-0546">Nucleotide metabolism</keyword>
<dbReference type="Proteomes" id="UP000594873">
    <property type="component" value="Chromosome"/>
</dbReference>
<comment type="cofactor">
    <cofactor evidence="1 4">
        <name>a divalent metal cation</name>
        <dbReference type="ChEBI" id="CHEBI:60240"/>
    </cofactor>
</comment>
<protein>
    <recommendedName>
        <fullName evidence="4">Nucleoside triphosphate pyrophosphatase</fullName>
        <ecNumber evidence="4">3.6.1.9</ecNumber>
    </recommendedName>
    <alternativeName>
        <fullName evidence="4">Nucleotide pyrophosphatase</fullName>
        <shortName evidence="4">Nucleotide PPase</shortName>
    </alternativeName>
</protein>
<dbReference type="PANTHER" id="PTHR43213">
    <property type="entry name" value="BIFUNCTIONAL DTTP/UTP PYROPHOSPHATASE/METHYLTRANSFERASE PROTEIN-RELATED"/>
    <property type="match status" value="1"/>
</dbReference>
<dbReference type="PIRSF" id="PIRSF006305">
    <property type="entry name" value="Maf"/>
    <property type="match status" value="1"/>
</dbReference>
<evidence type="ECO:0000256" key="2">
    <source>
        <dbReference type="ARBA" id="ARBA00022801"/>
    </source>
</evidence>
<dbReference type="PANTHER" id="PTHR43213:SF5">
    <property type="entry name" value="BIFUNCTIONAL DTTP_UTP PYROPHOSPHATASE_METHYLTRANSFERASE PROTEIN-RELATED"/>
    <property type="match status" value="1"/>
</dbReference>
<dbReference type="HAMAP" id="MF_00528">
    <property type="entry name" value="Maf"/>
    <property type="match status" value="1"/>
</dbReference>
<evidence type="ECO:0000256" key="4">
    <source>
        <dbReference type="HAMAP-Rule" id="MF_00528"/>
    </source>
</evidence>
<evidence type="ECO:0000256" key="1">
    <source>
        <dbReference type="ARBA" id="ARBA00001968"/>
    </source>
</evidence>
<accession>A0A7T2GIJ3</accession>
<dbReference type="AlphaFoldDB" id="A0A7T2GIJ3"/>
<dbReference type="GO" id="GO:0009117">
    <property type="term" value="P:nucleotide metabolic process"/>
    <property type="evidence" value="ECO:0007669"/>
    <property type="project" value="UniProtKB-KW"/>
</dbReference>
<evidence type="ECO:0000313" key="5">
    <source>
        <dbReference type="EMBL" id="QPQ54541.1"/>
    </source>
</evidence>
<dbReference type="InterPro" id="IPR003697">
    <property type="entry name" value="Maf-like"/>
</dbReference>
<dbReference type="RefSeq" id="WP_200971067.1">
    <property type="nucleotide sequence ID" value="NZ_CP065592.1"/>
</dbReference>
<comment type="catalytic activity">
    <reaction evidence="4">
        <text>a ribonucleoside 5'-triphosphate + H2O = a ribonucleoside 5'-phosphate + diphosphate + H(+)</text>
        <dbReference type="Rhea" id="RHEA:23996"/>
        <dbReference type="ChEBI" id="CHEBI:15377"/>
        <dbReference type="ChEBI" id="CHEBI:15378"/>
        <dbReference type="ChEBI" id="CHEBI:33019"/>
        <dbReference type="ChEBI" id="CHEBI:58043"/>
        <dbReference type="ChEBI" id="CHEBI:61557"/>
        <dbReference type="EC" id="3.6.1.9"/>
    </reaction>
</comment>
<proteinExistence type="inferred from homology"/>
<feature type="active site" description="Proton acceptor" evidence="4">
    <location>
        <position position="70"/>
    </location>
</feature>
<evidence type="ECO:0000313" key="6">
    <source>
        <dbReference type="Proteomes" id="UP000594873"/>
    </source>
</evidence>
<comment type="subcellular location">
    <subcellularLocation>
        <location evidence="4">Cytoplasm</location>
    </subcellularLocation>
</comment>
<dbReference type="EC" id="3.6.1.9" evidence="4"/>
<keyword evidence="2 4" id="KW-0378">Hydrolase</keyword>
<gene>
    <name evidence="5" type="ORF">IC614_09390</name>
</gene>
<dbReference type="Pfam" id="PF02545">
    <property type="entry name" value="Maf"/>
    <property type="match status" value="1"/>
</dbReference>
<dbReference type="GO" id="GO:0047429">
    <property type="term" value="F:nucleoside triphosphate diphosphatase activity"/>
    <property type="evidence" value="ECO:0007669"/>
    <property type="project" value="UniProtKB-EC"/>
</dbReference>
<dbReference type="GO" id="GO:0005737">
    <property type="term" value="C:cytoplasm"/>
    <property type="evidence" value="ECO:0007669"/>
    <property type="project" value="UniProtKB-SubCell"/>
</dbReference>
<dbReference type="InterPro" id="IPR029001">
    <property type="entry name" value="ITPase-like_fam"/>
</dbReference>
<evidence type="ECO:0000256" key="3">
    <source>
        <dbReference type="ARBA" id="ARBA00023080"/>
    </source>
</evidence>
<comment type="caution">
    <text evidence="4">Lacks conserved residue(s) required for the propagation of feature annotation.</text>
</comment>
<dbReference type="SUPFAM" id="SSF52972">
    <property type="entry name" value="ITPase-like"/>
    <property type="match status" value="1"/>
</dbReference>
<organism evidence="5 6">
    <name type="scientific">Allosphingosinicella flava</name>
    <dbReference type="NCBI Taxonomy" id="2771430"/>
    <lineage>
        <taxon>Bacteria</taxon>
        <taxon>Pseudomonadati</taxon>
        <taxon>Pseudomonadota</taxon>
        <taxon>Alphaproteobacteria</taxon>
        <taxon>Sphingomonadales</taxon>
        <taxon>Sphingomonadaceae</taxon>
        <taxon>Allosphingosinicella</taxon>
    </lineage>
</organism>
<comment type="function">
    <text evidence="4">Nucleoside triphosphate pyrophosphatase. May have a dual role in cell division arrest and in preventing the incorporation of modified nucleotides into cellular nucleic acids.</text>
</comment>
<dbReference type="EMBL" id="CP065592">
    <property type="protein sequence ID" value="QPQ54541.1"/>
    <property type="molecule type" value="Genomic_DNA"/>
</dbReference>
<sequence length="194" mass="20826">MIGLASRSETRQRMLAAAGVPFDVVSAPLDEEKVKERLRANGMDASSLALALAEAKARAAAAPLPVLGADQTLELDDGTMLDKPVSRADAEGQLRLLSGRTHRLHSAAVLIERGAVTWRATESVALTVRPLSDAFIQSYLDREYEAIRWSVGGYRIEGLGAQLFSSIEGSHFAILGLPLLPLLDHLRTSGKMPA</sequence>
<reference evidence="5 6" key="1">
    <citation type="submission" date="2020-11" db="EMBL/GenBank/DDBJ databases">
        <title>Genome seq and assembly of Sphingosinicella sp.</title>
        <authorList>
            <person name="Chhetri G."/>
        </authorList>
    </citation>
    <scope>NUCLEOTIDE SEQUENCE [LARGE SCALE GENOMIC DNA]</scope>
    <source>
        <strain evidence="5 6">UDD2</strain>
    </source>
</reference>
<keyword evidence="4" id="KW-0963">Cytoplasm</keyword>
<name>A0A7T2GIJ3_9SPHN</name>
<dbReference type="Gene3D" id="3.90.950.10">
    <property type="match status" value="1"/>
</dbReference>
<keyword evidence="6" id="KW-1185">Reference proteome</keyword>
<comment type="similarity">
    <text evidence="4">Belongs to the Maf family.</text>
</comment>
<dbReference type="KEGG" id="sflv:IC614_09390"/>